<organism evidence="2 3">
    <name type="scientific">Aporhodopirellula rubra</name>
    <dbReference type="NCBI Taxonomy" id="980271"/>
    <lineage>
        <taxon>Bacteria</taxon>
        <taxon>Pseudomonadati</taxon>
        <taxon>Planctomycetota</taxon>
        <taxon>Planctomycetia</taxon>
        <taxon>Pirellulales</taxon>
        <taxon>Pirellulaceae</taxon>
        <taxon>Aporhodopirellula</taxon>
    </lineage>
</organism>
<dbReference type="RefSeq" id="WP_221225143.1">
    <property type="nucleotide sequence ID" value="NZ_JACHXU010000011.1"/>
</dbReference>
<evidence type="ECO:0000313" key="3">
    <source>
        <dbReference type="Proteomes" id="UP000536179"/>
    </source>
</evidence>
<dbReference type="Proteomes" id="UP000536179">
    <property type="component" value="Unassembled WGS sequence"/>
</dbReference>
<keyword evidence="3" id="KW-1185">Reference proteome</keyword>
<proteinExistence type="predicted"/>
<accession>A0A7W5E1D1</accession>
<comment type="caution">
    <text evidence="2">The sequence shown here is derived from an EMBL/GenBank/DDBJ whole genome shotgun (WGS) entry which is preliminary data.</text>
</comment>
<evidence type="ECO:0000256" key="1">
    <source>
        <dbReference type="SAM" id="MobiDB-lite"/>
    </source>
</evidence>
<protein>
    <submittedName>
        <fullName evidence="2">Uncharacterized protein</fullName>
    </submittedName>
</protein>
<dbReference type="EMBL" id="JACHXU010000011">
    <property type="protein sequence ID" value="MBB3207497.1"/>
    <property type="molecule type" value="Genomic_DNA"/>
</dbReference>
<name>A0A7W5E1D1_9BACT</name>
<gene>
    <name evidence="2" type="ORF">FHS27_003322</name>
</gene>
<dbReference type="AlphaFoldDB" id="A0A7W5E1D1"/>
<sequence>MLCDFCNRREAVVHRFRVLNGFASLCEPCLRYSIEPQKHLSSEGDFCLVTSNNLNIYQQKTTGTGDDDARSTKETNL</sequence>
<evidence type="ECO:0000313" key="2">
    <source>
        <dbReference type="EMBL" id="MBB3207497.1"/>
    </source>
</evidence>
<feature type="compositionally biased region" description="Basic and acidic residues" evidence="1">
    <location>
        <begin position="67"/>
        <end position="77"/>
    </location>
</feature>
<feature type="region of interest" description="Disordered" evidence="1">
    <location>
        <begin position="58"/>
        <end position="77"/>
    </location>
</feature>
<reference evidence="2 3" key="1">
    <citation type="submission" date="2020-08" db="EMBL/GenBank/DDBJ databases">
        <title>Genomic Encyclopedia of Type Strains, Phase III (KMG-III): the genomes of soil and plant-associated and newly described type strains.</title>
        <authorList>
            <person name="Whitman W."/>
        </authorList>
    </citation>
    <scope>NUCLEOTIDE SEQUENCE [LARGE SCALE GENOMIC DNA]</scope>
    <source>
        <strain evidence="2 3">CECT 8075</strain>
    </source>
</reference>